<accession>A0ABX3KY92</accession>
<reference evidence="2 3" key="1">
    <citation type="submission" date="2016-10" db="EMBL/GenBank/DDBJ databases">
        <title>Rodentibacter gen. nov. and new species.</title>
        <authorList>
            <person name="Christensen H."/>
        </authorList>
    </citation>
    <scope>NUCLEOTIDE SEQUENCE [LARGE SCALE GENOMIC DNA]</scope>
    <source>
        <strain evidence="2 3">1998236014</strain>
    </source>
</reference>
<sequence>MNAITAKEGFWEPLFGFLFNWIDSGLYTKQTILEEKLENTLTKRRRQLPNFPLSTLLICLIIYQTSGVIL</sequence>
<evidence type="ECO:0000256" key="1">
    <source>
        <dbReference type="SAM" id="Phobius"/>
    </source>
</evidence>
<name>A0ABX3KY92_9PAST</name>
<keyword evidence="1" id="KW-1133">Transmembrane helix</keyword>
<proteinExistence type="predicted"/>
<dbReference type="Proteomes" id="UP000188820">
    <property type="component" value="Unassembled WGS sequence"/>
</dbReference>
<protein>
    <submittedName>
        <fullName evidence="2">Uncharacterized protein</fullName>
    </submittedName>
</protein>
<keyword evidence="3" id="KW-1185">Reference proteome</keyword>
<comment type="caution">
    <text evidence="2">The sequence shown here is derived from an EMBL/GenBank/DDBJ whole genome shotgun (WGS) entry which is preliminary data.</text>
</comment>
<keyword evidence="1" id="KW-0812">Transmembrane</keyword>
<evidence type="ECO:0000313" key="2">
    <source>
        <dbReference type="EMBL" id="OOF70519.1"/>
    </source>
</evidence>
<feature type="transmembrane region" description="Helical" evidence="1">
    <location>
        <begin position="51"/>
        <end position="69"/>
    </location>
</feature>
<evidence type="ECO:0000313" key="3">
    <source>
        <dbReference type="Proteomes" id="UP000188820"/>
    </source>
</evidence>
<organism evidence="2 3">
    <name type="scientific">Rodentibacter caecimuris</name>
    <dbReference type="NCBI Taxonomy" id="1796644"/>
    <lineage>
        <taxon>Bacteria</taxon>
        <taxon>Pseudomonadati</taxon>
        <taxon>Pseudomonadota</taxon>
        <taxon>Gammaproteobacteria</taxon>
        <taxon>Pasteurellales</taxon>
        <taxon>Pasteurellaceae</taxon>
        <taxon>Rodentibacter</taxon>
    </lineage>
</organism>
<dbReference type="EMBL" id="MLAA01000010">
    <property type="protein sequence ID" value="OOF70519.1"/>
    <property type="molecule type" value="Genomic_DNA"/>
</dbReference>
<gene>
    <name evidence="2" type="ORF">BKG89_03380</name>
</gene>
<keyword evidence="1" id="KW-0472">Membrane</keyword>